<sequence>MTVTLRRMDPTGADREALIEFMTGNPFPFHLWPAPPREQVEQAIAEGAYRDDDNDSFWIDHAEHGRVGCFRFEDIQDSTAMFDLRLAAAWRGRGLATDILRAATDHVFTTHANVNRFEGQTREDNLAMRHSFVRAGWVQEAYYREGWPVEGEDPKASVAYSVLRRDWANGTTTPLRWALPGALRANTPTGE</sequence>
<feature type="domain" description="N-acetyltransferase" evidence="1">
    <location>
        <begin position="3"/>
        <end position="165"/>
    </location>
</feature>
<dbReference type="PROSITE" id="PS51186">
    <property type="entry name" value="GNAT"/>
    <property type="match status" value="1"/>
</dbReference>
<dbReference type="InterPro" id="IPR016181">
    <property type="entry name" value="Acyl_CoA_acyltransferase"/>
</dbReference>
<evidence type="ECO:0000259" key="1">
    <source>
        <dbReference type="PROSITE" id="PS51186"/>
    </source>
</evidence>
<accession>A0A496PJE3</accession>
<keyword evidence="3" id="KW-1185">Reference proteome</keyword>
<keyword evidence="2" id="KW-0808">Transferase</keyword>
<evidence type="ECO:0000313" key="2">
    <source>
        <dbReference type="EMBL" id="RKW70623.1"/>
    </source>
</evidence>
<organism evidence="2 3">
    <name type="scientific">Galactobacter caseinivorans</name>
    <dbReference type="NCBI Taxonomy" id="2676123"/>
    <lineage>
        <taxon>Bacteria</taxon>
        <taxon>Bacillati</taxon>
        <taxon>Actinomycetota</taxon>
        <taxon>Actinomycetes</taxon>
        <taxon>Micrococcales</taxon>
        <taxon>Micrococcaceae</taxon>
        <taxon>Galactobacter</taxon>
    </lineage>
</organism>
<proteinExistence type="predicted"/>
<dbReference type="SUPFAM" id="SSF55729">
    <property type="entry name" value="Acyl-CoA N-acyltransferases (Nat)"/>
    <property type="match status" value="1"/>
</dbReference>
<dbReference type="Gene3D" id="3.40.630.30">
    <property type="match status" value="1"/>
</dbReference>
<evidence type="ECO:0000313" key="3">
    <source>
        <dbReference type="Proteomes" id="UP000273119"/>
    </source>
</evidence>
<dbReference type="Pfam" id="PF13302">
    <property type="entry name" value="Acetyltransf_3"/>
    <property type="match status" value="1"/>
</dbReference>
<dbReference type="RefSeq" id="WP_121484647.1">
    <property type="nucleotide sequence ID" value="NZ_QQXL01000003.1"/>
</dbReference>
<dbReference type="GO" id="GO:0016747">
    <property type="term" value="F:acyltransferase activity, transferring groups other than amino-acyl groups"/>
    <property type="evidence" value="ECO:0007669"/>
    <property type="project" value="InterPro"/>
</dbReference>
<gene>
    <name evidence="2" type="ORF">DWQ67_05745</name>
</gene>
<dbReference type="Proteomes" id="UP000273119">
    <property type="component" value="Unassembled WGS sequence"/>
</dbReference>
<name>A0A496PJE3_9MICC</name>
<dbReference type="EMBL" id="QQXL01000003">
    <property type="protein sequence ID" value="RKW70623.1"/>
    <property type="molecule type" value="Genomic_DNA"/>
</dbReference>
<comment type="caution">
    <text evidence="2">The sequence shown here is derived from an EMBL/GenBank/DDBJ whole genome shotgun (WGS) entry which is preliminary data.</text>
</comment>
<dbReference type="InterPro" id="IPR000182">
    <property type="entry name" value="GNAT_dom"/>
</dbReference>
<reference evidence="2 3" key="1">
    <citation type="submission" date="2018-07" db="EMBL/GenBank/DDBJ databases">
        <title>Arthrobacter sp. nov., isolated from raw cow's milk with high bacterial count.</title>
        <authorList>
            <person name="Hahne J."/>
            <person name="Isele D."/>
            <person name="Lipski A."/>
        </authorList>
    </citation>
    <scope>NUCLEOTIDE SEQUENCE [LARGE SCALE GENOMIC DNA]</scope>
    <source>
        <strain evidence="2 3">JZ R-183</strain>
    </source>
</reference>
<dbReference type="AlphaFoldDB" id="A0A496PJE3"/>
<protein>
    <submittedName>
        <fullName evidence="2">N-acetyltransferase</fullName>
    </submittedName>
</protein>